<evidence type="ECO:0000256" key="6">
    <source>
        <dbReference type="ARBA" id="ARBA00022691"/>
    </source>
</evidence>
<reference evidence="11" key="1">
    <citation type="journal article" date="2014" name="Int. J. Syst. Evol. Microbiol.">
        <title>Complete genome sequence of Corynebacterium casei LMG S-19264T (=DSM 44701T), isolated from a smear-ripened cheese.</title>
        <authorList>
            <consortium name="US DOE Joint Genome Institute (JGI-PGF)"/>
            <person name="Walter F."/>
            <person name="Albersmeier A."/>
            <person name="Kalinowski J."/>
            <person name="Ruckert C."/>
        </authorList>
    </citation>
    <scope>NUCLEOTIDE SEQUENCE</scope>
    <source>
        <strain evidence="11">JCM 15325</strain>
    </source>
</reference>
<dbReference type="RefSeq" id="WP_188801938.1">
    <property type="nucleotide sequence ID" value="NZ_BMOK01000003.1"/>
</dbReference>
<evidence type="ECO:0000313" key="11">
    <source>
        <dbReference type="EMBL" id="GGL47517.1"/>
    </source>
</evidence>
<evidence type="ECO:0000256" key="2">
    <source>
        <dbReference type="ARBA" id="ARBA00012162"/>
    </source>
</evidence>
<dbReference type="InterPro" id="IPR035996">
    <property type="entry name" value="4pyrrol_Methylase_sf"/>
</dbReference>
<evidence type="ECO:0000256" key="9">
    <source>
        <dbReference type="RuleBase" id="RU003960"/>
    </source>
</evidence>
<comment type="caution">
    <text evidence="11">The sequence shown here is derived from an EMBL/GenBank/DDBJ whole genome shotgun (WGS) entry which is preliminary data.</text>
</comment>
<evidence type="ECO:0000256" key="4">
    <source>
        <dbReference type="ARBA" id="ARBA00022603"/>
    </source>
</evidence>
<dbReference type="Pfam" id="PF00590">
    <property type="entry name" value="TP_methylase"/>
    <property type="match status" value="1"/>
</dbReference>
<evidence type="ECO:0000256" key="7">
    <source>
        <dbReference type="ARBA" id="ARBA00023244"/>
    </source>
</evidence>
<dbReference type="InterPro" id="IPR006366">
    <property type="entry name" value="CobA/CysG_C"/>
</dbReference>
<name>A0A917VZ43_9BACL</name>
<keyword evidence="4 9" id="KW-0489">Methyltransferase</keyword>
<dbReference type="Gene3D" id="3.30.950.10">
    <property type="entry name" value="Methyltransferase, Cobalt-precorrin-4 Transmethylase, Domain 2"/>
    <property type="match status" value="1"/>
</dbReference>
<dbReference type="PROSITE" id="PS00840">
    <property type="entry name" value="SUMT_2"/>
    <property type="match status" value="1"/>
</dbReference>
<dbReference type="PANTHER" id="PTHR45790">
    <property type="entry name" value="SIROHEME SYNTHASE-RELATED"/>
    <property type="match status" value="1"/>
</dbReference>
<dbReference type="InterPro" id="IPR000878">
    <property type="entry name" value="4pyrrol_Mease"/>
</dbReference>
<dbReference type="InterPro" id="IPR050161">
    <property type="entry name" value="Siro_Cobalamin_biosynth"/>
</dbReference>
<dbReference type="AlphaFoldDB" id="A0A917VZ43"/>
<dbReference type="SUPFAM" id="SSF53790">
    <property type="entry name" value="Tetrapyrrole methylase"/>
    <property type="match status" value="1"/>
</dbReference>
<organism evidence="11 12">
    <name type="scientific">Sporolactobacillus putidus</name>
    <dbReference type="NCBI Taxonomy" id="492735"/>
    <lineage>
        <taxon>Bacteria</taxon>
        <taxon>Bacillati</taxon>
        <taxon>Bacillota</taxon>
        <taxon>Bacilli</taxon>
        <taxon>Bacillales</taxon>
        <taxon>Sporolactobacillaceae</taxon>
        <taxon>Sporolactobacillus</taxon>
    </lineage>
</organism>
<dbReference type="InterPro" id="IPR014776">
    <property type="entry name" value="4pyrrole_Mease_sub2"/>
</dbReference>
<proteinExistence type="inferred from homology"/>
<dbReference type="CDD" id="cd11642">
    <property type="entry name" value="SUMT"/>
    <property type="match status" value="1"/>
</dbReference>
<dbReference type="PANTHER" id="PTHR45790:SF3">
    <property type="entry name" value="S-ADENOSYL-L-METHIONINE-DEPENDENT UROPORPHYRINOGEN III METHYLTRANSFERASE, CHLOROPLASTIC"/>
    <property type="match status" value="1"/>
</dbReference>
<keyword evidence="7" id="KW-0627">Porphyrin biosynthesis</keyword>
<evidence type="ECO:0000259" key="10">
    <source>
        <dbReference type="Pfam" id="PF00590"/>
    </source>
</evidence>
<dbReference type="NCBIfam" id="NF004790">
    <property type="entry name" value="PRK06136.1"/>
    <property type="match status" value="1"/>
</dbReference>
<evidence type="ECO:0000256" key="3">
    <source>
        <dbReference type="ARBA" id="ARBA00018323"/>
    </source>
</evidence>
<gene>
    <name evidence="11" type="ORF">GCM10007968_09520</name>
</gene>
<reference evidence="11" key="2">
    <citation type="submission" date="2020-09" db="EMBL/GenBank/DDBJ databases">
        <authorList>
            <person name="Sun Q."/>
            <person name="Ohkuma M."/>
        </authorList>
    </citation>
    <scope>NUCLEOTIDE SEQUENCE</scope>
    <source>
        <strain evidence="11">JCM 15325</strain>
    </source>
</reference>
<dbReference type="FunFam" id="3.30.950.10:FF:000001">
    <property type="entry name" value="Siroheme synthase"/>
    <property type="match status" value="1"/>
</dbReference>
<evidence type="ECO:0000256" key="1">
    <source>
        <dbReference type="ARBA" id="ARBA00005879"/>
    </source>
</evidence>
<keyword evidence="12" id="KW-1185">Reference proteome</keyword>
<dbReference type="Proteomes" id="UP000654670">
    <property type="component" value="Unassembled WGS sequence"/>
</dbReference>
<sequence length="258" mass="27605">MGKVYLVGAGPGDPGLITVKGLRLIRSADVILYDRLVNEALLSEAKHSAELIYCGKLPHSHPLKQEAINHLLVLNARKNRTVVRLKGGDPFIFGRGGEEAAFLAKEGIAFEIVPGITAGIAAPAYAGIPATHRKFASSIAFVAGHPKSGGAEKIQWDKLATGVDTLAIYMGVAGLPNIVSELVSHGRTPSTPVALIEWGTTVHQRTVASTLSGIVEEAAKHHIQSPAMIIVGEVVRLRQELKWFENMEGPFSVVREAF</sequence>
<dbReference type="EC" id="2.1.1.107" evidence="2"/>
<dbReference type="FunFam" id="3.40.1010.10:FF:000001">
    <property type="entry name" value="Siroheme synthase"/>
    <property type="match status" value="1"/>
</dbReference>
<dbReference type="GO" id="GO:0019354">
    <property type="term" value="P:siroheme biosynthetic process"/>
    <property type="evidence" value="ECO:0007669"/>
    <property type="project" value="InterPro"/>
</dbReference>
<keyword evidence="5 9" id="KW-0808">Transferase</keyword>
<accession>A0A917VZ43</accession>
<dbReference type="EMBL" id="BMOK01000003">
    <property type="protein sequence ID" value="GGL47517.1"/>
    <property type="molecule type" value="Genomic_DNA"/>
</dbReference>
<dbReference type="GO" id="GO:0032259">
    <property type="term" value="P:methylation"/>
    <property type="evidence" value="ECO:0007669"/>
    <property type="project" value="UniProtKB-KW"/>
</dbReference>
<dbReference type="GO" id="GO:0004851">
    <property type="term" value="F:uroporphyrin-III C-methyltransferase activity"/>
    <property type="evidence" value="ECO:0007669"/>
    <property type="project" value="UniProtKB-EC"/>
</dbReference>
<dbReference type="Gene3D" id="3.40.1010.10">
    <property type="entry name" value="Cobalt-precorrin-4 Transmethylase, Domain 1"/>
    <property type="match status" value="1"/>
</dbReference>
<evidence type="ECO:0000256" key="8">
    <source>
        <dbReference type="ARBA" id="ARBA00079776"/>
    </source>
</evidence>
<dbReference type="InterPro" id="IPR003043">
    <property type="entry name" value="Uropor_MeTrfase_CS"/>
</dbReference>
<evidence type="ECO:0000256" key="5">
    <source>
        <dbReference type="ARBA" id="ARBA00022679"/>
    </source>
</evidence>
<comment type="similarity">
    <text evidence="1 9">Belongs to the precorrin methyltransferase family.</text>
</comment>
<keyword evidence="6" id="KW-0949">S-adenosyl-L-methionine</keyword>
<dbReference type="NCBIfam" id="TIGR01469">
    <property type="entry name" value="cobA_cysG_Cterm"/>
    <property type="match status" value="1"/>
</dbReference>
<dbReference type="InterPro" id="IPR014777">
    <property type="entry name" value="4pyrrole_Mease_sub1"/>
</dbReference>
<protein>
    <recommendedName>
        <fullName evidence="3">Uroporphyrinogen-III C-methyltransferase</fullName>
        <ecNumber evidence="2">2.1.1.107</ecNumber>
    </recommendedName>
    <alternativeName>
        <fullName evidence="8">Uroporphyrinogen III methylase</fullName>
    </alternativeName>
</protein>
<feature type="domain" description="Tetrapyrrole methylase" evidence="10">
    <location>
        <begin position="3"/>
        <end position="212"/>
    </location>
</feature>
<dbReference type="PROSITE" id="PS00839">
    <property type="entry name" value="SUMT_1"/>
    <property type="match status" value="1"/>
</dbReference>
<evidence type="ECO:0000313" key="12">
    <source>
        <dbReference type="Proteomes" id="UP000654670"/>
    </source>
</evidence>